<dbReference type="InterPro" id="IPR029787">
    <property type="entry name" value="Nucleotide_cyclase"/>
</dbReference>
<dbReference type="InterPro" id="IPR035919">
    <property type="entry name" value="EAL_sf"/>
</dbReference>
<dbReference type="NCBIfam" id="TIGR00254">
    <property type="entry name" value="GGDEF"/>
    <property type="match status" value="1"/>
</dbReference>
<feature type="domain" description="GGDEF" evidence="2">
    <location>
        <begin position="212"/>
        <end position="345"/>
    </location>
</feature>
<sequence>MPCASIHLEGSRESERLAAIADYELADAPDETEFDHIVALAASLFDVPISLISVVEEDRQVFAGRTGLDVTETARDISFCSHAIEADGVLVVEDARRDPRFSQNPLVLGPPYIRFYAGAPLRVLSGHVLGTLCIISPEPREFGPKFIRQLESLGQLVTDRLELRRSERKRCANEVRLAQIAHVDQLTGLPNRALFHEKADDLLSGRSGAEPASGALLLFDLDGFKDVNDVLGHGVGDRLLTAVGDRLRERIHDGHLLARLGGDEFVLLMPGVGDPREAHRMADAMRACFNEGFRIDGEELQLDTSIGVAIAPHHGANTDALLTSADLALYRAKDMGGGAISFFEPHLRHQVEMRRRLQGELRGAFEAGEFELLYQPQVCLDDGRIVGAEALLRWRHREHGLLSPAQFLSVLDRMPLAAAVGEWVLRTALTQAAKWKQNGLTLRMGVNLFACQFRTNGLPELVAFELARTHLPGSLVEIEVTETIAIKNVQPVASALIALRQMGVSIALDDFGTGYASLSLLKELPVTRLKIDKSFLRDLDSGSCDAAVVDAVLRMGEAFRLDVIAEGVETQAQEDWLRAAGCREVQGYLYGKPMTAHELWRWAVSSTSDPAIKSLPSA</sequence>
<dbReference type="AlphaFoldDB" id="A0A1B3ZI30"/>
<evidence type="ECO:0000313" key="4">
    <source>
        <dbReference type="Proteomes" id="UP000094256"/>
    </source>
</evidence>
<dbReference type="SUPFAM" id="SSF55073">
    <property type="entry name" value="Nucleotide cyclase"/>
    <property type="match status" value="1"/>
</dbReference>
<dbReference type="EMBL" id="CP014169">
    <property type="protein sequence ID" value="AOH87086.1"/>
    <property type="molecule type" value="Genomic_DNA"/>
</dbReference>
<evidence type="ECO:0008006" key="5">
    <source>
        <dbReference type="Google" id="ProtNLM"/>
    </source>
</evidence>
<evidence type="ECO:0000313" key="3">
    <source>
        <dbReference type="EMBL" id="AOH87086.1"/>
    </source>
</evidence>
<dbReference type="KEGG" id="span:AWL63_23160"/>
<accession>A0A1B3ZI30</accession>
<protein>
    <recommendedName>
        <fullName evidence="5">Diguanylate cyclase</fullName>
    </recommendedName>
</protein>
<dbReference type="InterPro" id="IPR043128">
    <property type="entry name" value="Rev_trsase/Diguanyl_cyclase"/>
</dbReference>
<evidence type="ECO:0000259" key="1">
    <source>
        <dbReference type="PROSITE" id="PS50883"/>
    </source>
</evidence>
<dbReference type="InterPro" id="IPR029016">
    <property type="entry name" value="GAF-like_dom_sf"/>
</dbReference>
<dbReference type="CDD" id="cd01948">
    <property type="entry name" value="EAL"/>
    <property type="match status" value="1"/>
</dbReference>
<keyword evidence="4" id="KW-1185">Reference proteome</keyword>
<name>A0A1B3ZI30_9SPHN</name>
<dbReference type="OrthoDB" id="9790882at2"/>
<dbReference type="SMART" id="SM00052">
    <property type="entry name" value="EAL"/>
    <property type="match status" value="1"/>
</dbReference>
<dbReference type="SUPFAM" id="SSF55781">
    <property type="entry name" value="GAF domain-like"/>
    <property type="match status" value="1"/>
</dbReference>
<proteinExistence type="predicted"/>
<organism evidence="3 4">
    <name type="scientific">Sphingomonas panacis</name>
    <dbReference type="NCBI Taxonomy" id="1560345"/>
    <lineage>
        <taxon>Bacteria</taxon>
        <taxon>Pseudomonadati</taxon>
        <taxon>Pseudomonadota</taxon>
        <taxon>Alphaproteobacteria</taxon>
        <taxon>Sphingomonadales</taxon>
        <taxon>Sphingomonadaceae</taxon>
        <taxon>Sphingomonas</taxon>
    </lineage>
</organism>
<dbReference type="PROSITE" id="PS50883">
    <property type="entry name" value="EAL"/>
    <property type="match status" value="1"/>
</dbReference>
<feature type="domain" description="EAL" evidence="1">
    <location>
        <begin position="354"/>
        <end position="607"/>
    </location>
</feature>
<gene>
    <name evidence="3" type="ORF">AWL63_23160</name>
</gene>
<dbReference type="PROSITE" id="PS50887">
    <property type="entry name" value="GGDEF"/>
    <property type="match status" value="1"/>
</dbReference>
<dbReference type="InterPro" id="IPR052155">
    <property type="entry name" value="Biofilm_reg_signaling"/>
</dbReference>
<dbReference type="Gene3D" id="3.30.70.270">
    <property type="match status" value="1"/>
</dbReference>
<dbReference type="InterPro" id="IPR003018">
    <property type="entry name" value="GAF"/>
</dbReference>
<dbReference type="Pfam" id="PF00990">
    <property type="entry name" value="GGDEF"/>
    <property type="match status" value="1"/>
</dbReference>
<dbReference type="CDD" id="cd01949">
    <property type="entry name" value="GGDEF"/>
    <property type="match status" value="1"/>
</dbReference>
<dbReference type="Gene3D" id="3.20.20.450">
    <property type="entry name" value="EAL domain"/>
    <property type="match status" value="1"/>
</dbReference>
<dbReference type="PANTHER" id="PTHR44757">
    <property type="entry name" value="DIGUANYLATE CYCLASE DGCP"/>
    <property type="match status" value="1"/>
</dbReference>
<dbReference type="Pfam" id="PF01590">
    <property type="entry name" value="GAF"/>
    <property type="match status" value="1"/>
</dbReference>
<dbReference type="Proteomes" id="UP000094256">
    <property type="component" value="Plasmid unnamed"/>
</dbReference>
<reference evidence="3 4" key="1">
    <citation type="submission" date="2016-01" db="EMBL/GenBank/DDBJ databases">
        <title>Complete genome and mega plasmid sequence of Sphingomonas panacis DCY99 elicits systemic resistance in rice to Xanthomonas oryzae.</title>
        <authorList>
            <person name="Kim Y.J."/>
            <person name="Yang D.C."/>
            <person name="Sing P."/>
        </authorList>
    </citation>
    <scope>NUCLEOTIDE SEQUENCE [LARGE SCALE GENOMIC DNA]</scope>
    <source>
        <strain evidence="3 4">DCY99</strain>
        <plasmid evidence="4">Plasmid</plasmid>
    </source>
</reference>
<dbReference type="PANTHER" id="PTHR44757:SF2">
    <property type="entry name" value="BIOFILM ARCHITECTURE MAINTENANCE PROTEIN MBAA"/>
    <property type="match status" value="1"/>
</dbReference>
<evidence type="ECO:0000259" key="2">
    <source>
        <dbReference type="PROSITE" id="PS50887"/>
    </source>
</evidence>
<geneLocation type="plasmid" evidence="4"/>
<keyword evidence="3" id="KW-0614">Plasmid</keyword>
<dbReference type="SUPFAM" id="SSF141868">
    <property type="entry name" value="EAL domain-like"/>
    <property type="match status" value="1"/>
</dbReference>
<dbReference type="InterPro" id="IPR000160">
    <property type="entry name" value="GGDEF_dom"/>
</dbReference>
<dbReference type="RefSeq" id="WP_069207656.1">
    <property type="nucleotide sequence ID" value="NZ_CP014169.1"/>
</dbReference>
<dbReference type="Gene3D" id="3.30.450.40">
    <property type="match status" value="1"/>
</dbReference>
<dbReference type="InterPro" id="IPR001633">
    <property type="entry name" value="EAL_dom"/>
</dbReference>
<dbReference type="SMART" id="SM00267">
    <property type="entry name" value="GGDEF"/>
    <property type="match status" value="1"/>
</dbReference>
<dbReference type="SMART" id="SM00065">
    <property type="entry name" value="GAF"/>
    <property type="match status" value="1"/>
</dbReference>
<dbReference type="Pfam" id="PF00563">
    <property type="entry name" value="EAL"/>
    <property type="match status" value="1"/>
</dbReference>